<evidence type="ECO:0000256" key="3">
    <source>
        <dbReference type="ARBA" id="ARBA00023027"/>
    </source>
</evidence>
<keyword evidence="1" id="KW-0479">Metal-binding</keyword>
<reference evidence="4 5" key="1">
    <citation type="submission" date="2017-05" db="EMBL/GenBank/DDBJ databases">
        <authorList>
            <person name="Varghese N."/>
            <person name="Submissions S."/>
        </authorList>
    </citation>
    <scope>NUCLEOTIDE SEQUENCE [LARGE SCALE GENOMIC DNA]</scope>
    <source>
        <strain evidence="4 5">DSM 15522</strain>
    </source>
</reference>
<dbReference type="PANTHER" id="PTHR30004">
    <property type="entry name" value="4-HYDROXYTHREONINE-4-PHOSPHATE DEHYDROGENASE"/>
    <property type="match status" value="1"/>
</dbReference>
<comment type="caution">
    <text evidence="4">The sequence shown here is derived from an EMBL/GenBank/DDBJ whole genome shotgun (WGS) entry which is preliminary data.</text>
</comment>
<dbReference type="SUPFAM" id="SSF53659">
    <property type="entry name" value="Isocitrate/Isopropylmalate dehydrogenase-like"/>
    <property type="match status" value="1"/>
</dbReference>
<protein>
    <submittedName>
        <fullName evidence="4">4-hydroxythreonine-4-phosphate dehydrogenase</fullName>
    </submittedName>
</protein>
<keyword evidence="2" id="KW-0560">Oxidoreductase</keyword>
<keyword evidence="3" id="KW-0520">NAD</keyword>
<evidence type="ECO:0000313" key="5">
    <source>
        <dbReference type="Proteomes" id="UP001157911"/>
    </source>
</evidence>
<evidence type="ECO:0000313" key="4">
    <source>
        <dbReference type="EMBL" id="SMP13354.1"/>
    </source>
</evidence>
<dbReference type="EMBL" id="FXUB01000003">
    <property type="protein sequence ID" value="SMP13354.1"/>
    <property type="molecule type" value="Genomic_DNA"/>
</dbReference>
<dbReference type="NCBIfam" id="TIGR00557">
    <property type="entry name" value="pdxA"/>
    <property type="match status" value="1"/>
</dbReference>
<gene>
    <name evidence="4" type="ORF">SAMN06265339_1101</name>
</gene>
<evidence type="ECO:0000256" key="2">
    <source>
        <dbReference type="ARBA" id="ARBA00023002"/>
    </source>
</evidence>
<organism evidence="4 5">
    <name type="scientific">Desulfurobacterium pacificum</name>
    <dbReference type="NCBI Taxonomy" id="240166"/>
    <lineage>
        <taxon>Bacteria</taxon>
        <taxon>Pseudomonadati</taxon>
        <taxon>Aquificota</taxon>
        <taxon>Aquificia</taxon>
        <taxon>Desulfurobacteriales</taxon>
        <taxon>Desulfurobacteriaceae</taxon>
        <taxon>Desulfurobacterium</taxon>
    </lineage>
</organism>
<keyword evidence="5" id="KW-1185">Reference proteome</keyword>
<dbReference type="Proteomes" id="UP001157911">
    <property type="component" value="Unassembled WGS sequence"/>
</dbReference>
<proteinExistence type="predicted"/>
<dbReference type="PANTHER" id="PTHR30004:SF6">
    <property type="entry name" value="D-THREONATE 4-PHOSPHATE DEHYDROGENASE"/>
    <property type="match status" value="1"/>
</dbReference>
<dbReference type="Gene3D" id="3.40.718.10">
    <property type="entry name" value="Isopropylmalate Dehydrogenase"/>
    <property type="match status" value="1"/>
</dbReference>
<accession>A0ABY1NNI4</accession>
<dbReference type="Pfam" id="PF04166">
    <property type="entry name" value="PdxA"/>
    <property type="match status" value="1"/>
</dbReference>
<name>A0ABY1NNI4_9BACT</name>
<evidence type="ECO:0000256" key="1">
    <source>
        <dbReference type="ARBA" id="ARBA00022723"/>
    </source>
</evidence>
<dbReference type="InterPro" id="IPR005255">
    <property type="entry name" value="PdxA_fam"/>
</dbReference>
<sequence>MQQPTAIGITLGDPSGVGSEILLKSLNFLRSLPYKFLIYGSKSALSYYAKALNLPFNLPPNASLIETYPLKTTVPGKPDFDAAKAQIEYIKKAVEDAKKGKISAIVTLPINKETAAKGGFKFPGHTEFLAHLFGTKNFAMMLANEKLKVVLVTTHVALKDVPKLITEEKILTTLHLIHKTLKNPKIAVAALNPHAGEGGLFGDEEIKIIAPAVEKAKSEGINAVGPISSDTVFVRAVKGEFDVVLCMYHDQGLIPIKLLGFGNSVNVTLGLPVIRTSVDHGTAYDIAGKGIANPESFQLAVKTAIDLLTATS</sequence>